<evidence type="ECO:0000313" key="2">
    <source>
        <dbReference type="Proteomes" id="UP000001660"/>
    </source>
</evidence>
<proteinExistence type="predicted"/>
<reference evidence="1 2" key="1">
    <citation type="journal article" date="2010" name="Proc. Natl. Acad. Sci. U.S.A.">
        <title>A Nitrospira metagenome illuminates the physiology and evolution of globally important nitrite-oxidizing bacteria.</title>
        <authorList>
            <person name="Lucker S."/>
            <person name="Wagner M."/>
            <person name="Maixner F."/>
            <person name="Pelletier E."/>
            <person name="Koch H."/>
            <person name="Vacherie B."/>
            <person name="Rattei T."/>
            <person name="Sinninghe Damste J."/>
            <person name="Spieck E."/>
            <person name="Le Paslier D."/>
            <person name="Daims H."/>
        </authorList>
    </citation>
    <scope>NUCLEOTIDE SEQUENCE [LARGE SCALE GENOMIC DNA]</scope>
</reference>
<dbReference type="STRING" id="330214.NIDE1056"/>
<evidence type="ECO:0000313" key="1">
    <source>
        <dbReference type="EMBL" id="CBK40816.1"/>
    </source>
</evidence>
<protein>
    <submittedName>
        <fullName evidence="1">Uncharacterized protein</fullName>
    </submittedName>
</protein>
<dbReference type="KEGG" id="nde:NIDE1056"/>
<dbReference type="HOGENOM" id="CLU_2407816_0_0_0"/>
<sequence>MTCLTFRPVQDRKAQVKQGDLQAGNGVGQVFSAEGLEPLTRDRIAFFHGHAGVFTKHLRAPSSSPREKTEKVILADRMGACRRIDSRLTSVD</sequence>
<dbReference type="AlphaFoldDB" id="D8PC57"/>
<dbReference type="EMBL" id="FP929003">
    <property type="protein sequence ID" value="CBK40816.1"/>
    <property type="molecule type" value="Genomic_DNA"/>
</dbReference>
<gene>
    <name evidence="1" type="ORF">NIDE1056</name>
</gene>
<accession>D8PC57</accession>
<name>D8PC57_9BACT</name>
<keyword evidence="2" id="KW-1185">Reference proteome</keyword>
<dbReference type="Proteomes" id="UP000001660">
    <property type="component" value="Chromosome"/>
</dbReference>
<organism evidence="1 2">
    <name type="scientific">Nitrospira defluvii</name>
    <dbReference type="NCBI Taxonomy" id="330214"/>
    <lineage>
        <taxon>Bacteria</taxon>
        <taxon>Pseudomonadati</taxon>
        <taxon>Nitrospirota</taxon>
        <taxon>Nitrospiria</taxon>
        <taxon>Nitrospirales</taxon>
        <taxon>Nitrospiraceae</taxon>
        <taxon>Nitrospira</taxon>
    </lineage>
</organism>